<evidence type="ECO:0000256" key="10">
    <source>
        <dbReference type="ARBA" id="ARBA00029774"/>
    </source>
</evidence>
<dbReference type="EC" id="2.7.7.87" evidence="3"/>
<feature type="domain" description="YrdC-like" evidence="12">
    <location>
        <begin position="1"/>
        <end position="170"/>
    </location>
</feature>
<keyword evidence="7" id="KW-0548">Nucleotidyltransferase</keyword>
<dbReference type="GO" id="GO:0008033">
    <property type="term" value="P:tRNA processing"/>
    <property type="evidence" value="ECO:0007669"/>
    <property type="project" value="UniProtKB-KW"/>
</dbReference>
<keyword evidence="9" id="KW-0067">ATP-binding</keyword>
<keyword evidence="5" id="KW-0808">Transferase</keyword>
<dbReference type="GO" id="GO:0005737">
    <property type="term" value="C:cytoplasm"/>
    <property type="evidence" value="ECO:0007669"/>
    <property type="project" value="UniProtKB-SubCell"/>
</dbReference>
<organism evidence="13">
    <name type="scientific">marine metagenome</name>
    <dbReference type="NCBI Taxonomy" id="408172"/>
    <lineage>
        <taxon>unclassified sequences</taxon>
        <taxon>metagenomes</taxon>
        <taxon>ecological metagenomes</taxon>
    </lineage>
</organism>
<dbReference type="Gene3D" id="3.90.870.10">
    <property type="entry name" value="DHBP synthase"/>
    <property type="match status" value="1"/>
</dbReference>
<proteinExistence type="inferred from homology"/>
<sequence>VLAGGVLVYPTDTLYGFGVNATDMHAINKLNLLKKRRGPMSVLASDKNTVAGWMDLSTHHIQEALNILGESNTVIVPINPGVVHDTILGIGHSLGIRIPNHPFCKALSSSCTIPITTTSVNSSGEPPLEIPNDISMTFGDKIDLIIEDGKIFGDASTIYQYKDGDFIIIR</sequence>
<evidence type="ECO:0000313" key="13">
    <source>
        <dbReference type="EMBL" id="SVA13436.1"/>
    </source>
</evidence>
<keyword evidence="4" id="KW-0963">Cytoplasm</keyword>
<dbReference type="GO" id="GO:0006450">
    <property type="term" value="P:regulation of translational fidelity"/>
    <property type="evidence" value="ECO:0007669"/>
    <property type="project" value="TreeGrafter"/>
</dbReference>
<comment type="similarity">
    <text evidence="2">Belongs to the SUA5 family.</text>
</comment>
<dbReference type="SUPFAM" id="SSF55821">
    <property type="entry name" value="YrdC/RibB"/>
    <property type="match status" value="1"/>
</dbReference>
<keyword evidence="6" id="KW-0819">tRNA processing</keyword>
<reference evidence="13" key="1">
    <citation type="submission" date="2018-05" db="EMBL/GenBank/DDBJ databases">
        <authorList>
            <person name="Lanie J.A."/>
            <person name="Ng W.-L."/>
            <person name="Kazmierczak K.M."/>
            <person name="Andrzejewski T.M."/>
            <person name="Davidsen T.M."/>
            <person name="Wayne K.J."/>
            <person name="Tettelin H."/>
            <person name="Glass J.I."/>
            <person name="Rusch D."/>
            <person name="Podicherti R."/>
            <person name="Tsui H.-C.T."/>
            <person name="Winkler M.E."/>
        </authorList>
    </citation>
    <scope>NUCLEOTIDE SEQUENCE</scope>
</reference>
<evidence type="ECO:0000256" key="7">
    <source>
        <dbReference type="ARBA" id="ARBA00022695"/>
    </source>
</evidence>
<dbReference type="PROSITE" id="PS51163">
    <property type="entry name" value="YRDC"/>
    <property type="match status" value="1"/>
</dbReference>
<accession>A0A381TBA6</accession>
<keyword evidence="8" id="KW-0547">Nucleotide-binding</keyword>
<dbReference type="GO" id="GO:0003725">
    <property type="term" value="F:double-stranded RNA binding"/>
    <property type="evidence" value="ECO:0007669"/>
    <property type="project" value="InterPro"/>
</dbReference>
<dbReference type="InterPro" id="IPR006070">
    <property type="entry name" value="Sua5-like_dom"/>
</dbReference>
<feature type="non-terminal residue" evidence="13">
    <location>
        <position position="1"/>
    </location>
</feature>
<dbReference type="GO" id="GO:0000049">
    <property type="term" value="F:tRNA binding"/>
    <property type="evidence" value="ECO:0007669"/>
    <property type="project" value="TreeGrafter"/>
</dbReference>
<evidence type="ECO:0000256" key="11">
    <source>
        <dbReference type="ARBA" id="ARBA00048366"/>
    </source>
</evidence>
<evidence type="ECO:0000256" key="2">
    <source>
        <dbReference type="ARBA" id="ARBA00007663"/>
    </source>
</evidence>
<evidence type="ECO:0000256" key="3">
    <source>
        <dbReference type="ARBA" id="ARBA00012584"/>
    </source>
</evidence>
<dbReference type="GO" id="GO:0005524">
    <property type="term" value="F:ATP binding"/>
    <property type="evidence" value="ECO:0007669"/>
    <property type="project" value="UniProtKB-KW"/>
</dbReference>
<evidence type="ECO:0000256" key="1">
    <source>
        <dbReference type="ARBA" id="ARBA00004496"/>
    </source>
</evidence>
<dbReference type="PANTHER" id="PTHR17490">
    <property type="entry name" value="SUA5"/>
    <property type="match status" value="1"/>
</dbReference>
<gene>
    <name evidence="13" type="ORF">METZ01_LOCUS66290</name>
</gene>
<evidence type="ECO:0000256" key="8">
    <source>
        <dbReference type="ARBA" id="ARBA00022741"/>
    </source>
</evidence>
<dbReference type="EMBL" id="UINC01004319">
    <property type="protein sequence ID" value="SVA13436.1"/>
    <property type="molecule type" value="Genomic_DNA"/>
</dbReference>
<dbReference type="Pfam" id="PF01300">
    <property type="entry name" value="Sua5_yciO_yrdC"/>
    <property type="match status" value="1"/>
</dbReference>
<dbReference type="InterPro" id="IPR017945">
    <property type="entry name" value="DHBP_synth_RibB-like_a/b_dom"/>
</dbReference>
<comment type="catalytic activity">
    <reaction evidence="11">
        <text>L-threonine + hydrogencarbonate + ATP = L-threonylcarbamoyladenylate + diphosphate + H2O</text>
        <dbReference type="Rhea" id="RHEA:36407"/>
        <dbReference type="ChEBI" id="CHEBI:15377"/>
        <dbReference type="ChEBI" id="CHEBI:17544"/>
        <dbReference type="ChEBI" id="CHEBI:30616"/>
        <dbReference type="ChEBI" id="CHEBI:33019"/>
        <dbReference type="ChEBI" id="CHEBI:57926"/>
        <dbReference type="ChEBI" id="CHEBI:73682"/>
        <dbReference type="EC" id="2.7.7.87"/>
    </reaction>
</comment>
<evidence type="ECO:0000259" key="12">
    <source>
        <dbReference type="PROSITE" id="PS51163"/>
    </source>
</evidence>
<evidence type="ECO:0000256" key="5">
    <source>
        <dbReference type="ARBA" id="ARBA00022679"/>
    </source>
</evidence>
<dbReference type="GO" id="GO:0061710">
    <property type="term" value="F:L-threonylcarbamoyladenylate synthase"/>
    <property type="evidence" value="ECO:0007669"/>
    <property type="project" value="UniProtKB-EC"/>
</dbReference>
<evidence type="ECO:0000256" key="9">
    <source>
        <dbReference type="ARBA" id="ARBA00022840"/>
    </source>
</evidence>
<name>A0A381TBA6_9ZZZZ</name>
<dbReference type="InterPro" id="IPR050156">
    <property type="entry name" value="TC-AMP_synthase_SUA5"/>
</dbReference>
<evidence type="ECO:0000256" key="6">
    <source>
        <dbReference type="ARBA" id="ARBA00022694"/>
    </source>
</evidence>
<comment type="subcellular location">
    <subcellularLocation>
        <location evidence="1">Cytoplasm</location>
    </subcellularLocation>
</comment>
<dbReference type="AlphaFoldDB" id="A0A381TBA6"/>
<dbReference type="PANTHER" id="PTHR17490:SF16">
    <property type="entry name" value="THREONYLCARBAMOYL-AMP SYNTHASE"/>
    <property type="match status" value="1"/>
</dbReference>
<protein>
    <recommendedName>
        <fullName evidence="10">L-threonylcarbamoyladenylate synthase</fullName>
        <ecNumber evidence="3">2.7.7.87</ecNumber>
    </recommendedName>
    <alternativeName>
        <fullName evidence="10">L-threonylcarbamoyladenylate synthase</fullName>
    </alternativeName>
</protein>
<evidence type="ECO:0000256" key="4">
    <source>
        <dbReference type="ARBA" id="ARBA00022490"/>
    </source>
</evidence>